<dbReference type="PANTHER" id="PTHR33908">
    <property type="entry name" value="MANNOSYLTRANSFERASE YKCB-RELATED"/>
    <property type="match status" value="1"/>
</dbReference>
<sequence>MNPGTSRASLSDFCQRHAVAIAVVLTVVARLPALTRPVRADEAGFLLVARAWSPQTDSLFGAYWVDRPPPLIAVFGAVDAIGGVTTLRLLGAVIAGLTVLLAAAVAGTVSGPRATVWTAALVAALLSNPMIDVVAVKGELLALPCVLGSILLTLLAVRRRAWPLAFVAGVAAALAIGLKQNLATGLVFAGVLLLVGWRTGSIPGRSTAALAAAGLAGAAVPVLATIAWAEAAGVRLSTLWDTVYGFRADAARVIADGTTDAPERRAWILLAIALGTGLLLVLAGPFARLRELWRDDPPVTAATIAVVAVDVASLAAGGSFWQDYLLPLVPGAALCTALLAGRDGRTGRTMRGLVVAAIVSAVLAMAFWLVWNATGHQEFDEVRTGEAIAESAEPGDTLVVFGGRADLQRVSGLDSPYPYLWSLPMRTRDPEYADLTALLGSSEAPTWLVEWVDLDAWADAGVPELRRAIDEHYVEVGTTCNGKPIYLLRGVDRPEVTPAC</sequence>
<dbReference type="PANTHER" id="PTHR33908:SF11">
    <property type="entry name" value="MEMBRANE PROTEIN"/>
    <property type="match status" value="1"/>
</dbReference>
<evidence type="ECO:0000256" key="4">
    <source>
        <dbReference type="ARBA" id="ARBA00022679"/>
    </source>
</evidence>
<feature type="transmembrane region" description="Helical" evidence="8">
    <location>
        <begin position="89"/>
        <end position="109"/>
    </location>
</feature>
<keyword evidence="4" id="KW-0808">Transferase</keyword>
<feature type="transmembrane region" description="Helical" evidence="8">
    <location>
        <begin position="266"/>
        <end position="287"/>
    </location>
</feature>
<comment type="caution">
    <text evidence="9">The sequence shown here is derived from an EMBL/GenBank/DDBJ whole genome shotgun (WGS) entry which is preliminary data.</text>
</comment>
<evidence type="ECO:0000256" key="7">
    <source>
        <dbReference type="ARBA" id="ARBA00023136"/>
    </source>
</evidence>
<accession>A0ABP8YSP1</accession>
<evidence type="ECO:0000313" key="10">
    <source>
        <dbReference type="Proteomes" id="UP001499882"/>
    </source>
</evidence>
<evidence type="ECO:0000256" key="5">
    <source>
        <dbReference type="ARBA" id="ARBA00022692"/>
    </source>
</evidence>
<feature type="transmembrane region" description="Helical" evidence="8">
    <location>
        <begin position="299"/>
        <end position="318"/>
    </location>
</feature>
<gene>
    <name evidence="9" type="ORF">GCM10023350_20530</name>
</gene>
<keyword evidence="5 8" id="KW-0812">Transmembrane</keyword>
<evidence type="ECO:0000256" key="8">
    <source>
        <dbReference type="SAM" id="Phobius"/>
    </source>
</evidence>
<evidence type="ECO:0000256" key="3">
    <source>
        <dbReference type="ARBA" id="ARBA00022676"/>
    </source>
</evidence>
<keyword evidence="3" id="KW-0328">Glycosyltransferase</keyword>
<dbReference type="RefSeq" id="WP_345526675.1">
    <property type="nucleotide sequence ID" value="NZ_BAABKN010000014.1"/>
</dbReference>
<feature type="transmembrane region" description="Helical" evidence="8">
    <location>
        <begin position="140"/>
        <end position="158"/>
    </location>
</feature>
<dbReference type="EMBL" id="BAABKN010000014">
    <property type="protein sequence ID" value="GAA4736566.1"/>
    <property type="molecule type" value="Genomic_DNA"/>
</dbReference>
<proteinExistence type="predicted"/>
<evidence type="ECO:0008006" key="11">
    <source>
        <dbReference type="Google" id="ProtNLM"/>
    </source>
</evidence>
<evidence type="ECO:0000256" key="6">
    <source>
        <dbReference type="ARBA" id="ARBA00022989"/>
    </source>
</evidence>
<dbReference type="Proteomes" id="UP001499882">
    <property type="component" value="Unassembled WGS sequence"/>
</dbReference>
<keyword evidence="7 8" id="KW-0472">Membrane</keyword>
<evidence type="ECO:0000256" key="1">
    <source>
        <dbReference type="ARBA" id="ARBA00004651"/>
    </source>
</evidence>
<feature type="transmembrane region" description="Helical" evidence="8">
    <location>
        <begin position="207"/>
        <end position="229"/>
    </location>
</feature>
<keyword evidence="10" id="KW-1185">Reference proteome</keyword>
<dbReference type="InterPro" id="IPR050297">
    <property type="entry name" value="LipidA_mod_glycosyltrf_83"/>
</dbReference>
<feature type="transmembrane region" description="Helical" evidence="8">
    <location>
        <begin position="353"/>
        <end position="371"/>
    </location>
</feature>
<comment type="subcellular location">
    <subcellularLocation>
        <location evidence="1">Cell membrane</location>
        <topology evidence="1">Multi-pass membrane protein</topology>
    </subcellularLocation>
</comment>
<protein>
    <recommendedName>
        <fullName evidence="11">Glycosyltransferase RgtA/B/C/D-like domain-containing protein</fullName>
    </recommendedName>
</protein>
<evidence type="ECO:0000256" key="2">
    <source>
        <dbReference type="ARBA" id="ARBA00022475"/>
    </source>
</evidence>
<evidence type="ECO:0000313" key="9">
    <source>
        <dbReference type="EMBL" id="GAA4736566.1"/>
    </source>
</evidence>
<reference evidence="10" key="1">
    <citation type="journal article" date="2019" name="Int. J. Syst. Evol. Microbiol.">
        <title>The Global Catalogue of Microorganisms (GCM) 10K type strain sequencing project: providing services to taxonomists for standard genome sequencing and annotation.</title>
        <authorList>
            <consortium name="The Broad Institute Genomics Platform"/>
            <consortium name="The Broad Institute Genome Sequencing Center for Infectious Disease"/>
            <person name="Wu L."/>
            <person name="Ma J."/>
        </authorList>
    </citation>
    <scope>NUCLEOTIDE SEQUENCE [LARGE SCALE GENOMIC DNA]</scope>
    <source>
        <strain evidence="10">JCM 18532</strain>
    </source>
</reference>
<keyword evidence="2" id="KW-1003">Cell membrane</keyword>
<feature type="transmembrane region" description="Helical" evidence="8">
    <location>
        <begin position="164"/>
        <end position="195"/>
    </location>
</feature>
<keyword evidence="6 8" id="KW-1133">Transmembrane helix</keyword>
<feature type="transmembrane region" description="Helical" evidence="8">
    <location>
        <begin position="115"/>
        <end position="133"/>
    </location>
</feature>
<name>A0ABP8YSP1_9ACTN</name>
<organism evidence="9 10">
    <name type="scientific">Nocardioides endophyticus</name>
    <dbReference type="NCBI Taxonomy" id="1353775"/>
    <lineage>
        <taxon>Bacteria</taxon>
        <taxon>Bacillati</taxon>
        <taxon>Actinomycetota</taxon>
        <taxon>Actinomycetes</taxon>
        <taxon>Propionibacteriales</taxon>
        <taxon>Nocardioidaceae</taxon>
        <taxon>Nocardioides</taxon>
    </lineage>
</organism>